<dbReference type="PANTHER" id="PTHR47515">
    <property type="entry name" value="LOW CALCIUM RESPONSE LOCUS PROTEIN T"/>
    <property type="match status" value="1"/>
</dbReference>
<feature type="non-terminal residue" evidence="2">
    <location>
        <position position="1"/>
    </location>
</feature>
<feature type="domain" description="Integrase catalytic" evidence="1">
    <location>
        <begin position="1"/>
        <end position="155"/>
    </location>
</feature>
<comment type="caution">
    <text evidence="2">The sequence shown here is derived from an EMBL/GenBank/DDBJ whole genome shotgun (WGS) entry which is preliminary data.</text>
</comment>
<reference evidence="2 3" key="1">
    <citation type="submission" date="2019-09" db="EMBL/GenBank/DDBJ databases">
        <authorList>
            <consortium name="NARMS: The National Antimicrobial Resistance Monitoring System"/>
        </authorList>
    </citation>
    <scope>NUCLEOTIDE SEQUENCE [LARGE SCALE GENOMIC DNA]</scope>
    <source>
        <strain evidence="2 3">FSIS11923834</strain>
    </source>
</reference>
<evidence type="ECO:0000313" key="2">
    <source>
        <dbReference type="EMBL" id="EFE8676359.1"/>
    </source>
</evidence>
<dbReference type="PROSITE" id="PS50994">
    <property type="entry name" value="INTEGRASE"/>
    <property type="match status" value="1"/>
</dbReference>
<name>A0A8S7N0Q6_ECOLX</name>
<evidence type="ECO:0000259" key="1">
    <source>
        <dbReference type="PROSITE" id="PS50994"/>
    </source>
</evidence>
<dbReference type="InterPro" id="IPR012337">
    <property type="entry name" value="RNaseH-like_sf"/>
</dbReference>
<protein>
    <submittedName>
        <fullName evidence="2">Transposase family protein</fullName>
    </submittedName>
</protein>
<dbReference type="InterPro" id="IPR036397">
    <property type="entry name" value="RNaseH_sf"/>
</dbReference>
<dbReference type="EMBL" id="AASOHJ010000064">
    <property type="protein sequence ID" value="EFE8676359.1"/>
    <property type="molecule type" value="Genomic_DNA"/>
</dbReference>
<evidence type="ECO:0000313" key="3">
    <source>
        <dbReference type="Proteomes" id="UP000533482"/>
    </source>
</evidence>
<accession>A0A8S7N0Q6</accession>
<proteinExistence type="predicted"/>
<organism evidence="2 3">
    <name type="scientific">Escherichia coli</name>
    <dbReference type="NCBI Taxonomy" id="562"/>
    <lineage>
        <taxon>Bacteria</taxon>
        <taxon>Pseudomonadati</taxon>
        <taxon>Pseudomonadota</taxon>
        <taxon>Gammaproteobacteria</taxon>
        <taxon>Enterobacterales</taxon>
        <taxon>Enterobacteriaceae</taxon>
        <taxon>Escherichia</taxon>
    </lineage>
</organism>
<dbReference type="Gene3D" id="3.30.420.10">
    <property type="entry name" value="Ribonuclease H-like superfamily/Ribonuclease H"/>
    <property type="match status" value="1"/>
</dbReference>
<dbReference type="GO" id="GO:0015074">
    <property type="term" value="P:DNA integration"/>
    <property type="evidence" value="ECO:0007669"/>
    <property type="project" value="InterPro"/>
</dbReference>
<dbReference type="Pfam" id="PF13683">
    <property type="entry name" value="rve_3"/>
    <property type="match status" value="1"/>
</dbReference>
<dbReference type="Proteomes" id="UP000533482">
    <property type="component" value="Unassembled WGS sequence"/>
</dbReference>
<dbReference type="PANTHER" id="PTHR47515:SF2">
    <property type="entry name" value="INTEGRASE CORE DOMAIN PROTEIN"/>
    <property type="match status" value="1"/>
</dbReference>
<dbReference type="GO" id="GO:0003676">
    <property type="term" value="F:nucleic acid binding"/>
    <property type="evidence" value="ECO:0007669"/>
    <property type="project" value="InterPro"/>
</dbReference>
<dbReference type="AlphaFoldDB" id="A0A8S7N0Q6"/>
<dbReference type="InterPro" id="IPR001584">
    <property type="entry name" value="Integrase_cat-core"/>
</dbReference>
<sequence length="188" mass="21933">IGMDAIELRMGEMRRYIITMIDEHSDYVLALAVPSLNSDIVNHFFSRAARLFPVGISQIITDNGKEFLGSFDKTLQEAAIKHLWTYPYTPKMNAICERFNRALREQFIEFNEILLFEDLALFNLKLAEYLALYNSKRLHKALALTTPVEYILKENKNCNMWWTHTQQTHRPPRLGRYVGWLVQTSGYG</sequence>
<gene>
    <name evidence="2" type="ORF">F7N46_25300</name>
</gene>
<dbReference type="SUPFAM" id="SSF53098">
    <property type="entry name" value="Ribonuclease H-like"/>
    <property type="match status" value="1"/>
</dbReference>